<name>A0A0E9ST34_ANGAN</name>
<dbReference type="EMBL" id="GBXM01064058">
    <property type="protein sequence ID" value="JAH44519.1"/>
    <property type="molecule type" value="Transcribed_RNA"/>
</dbReference>
<proteinExistence type="predicted"/>
<reference evidence="1" key="1">
    <citation type="submission" date="2014-11" db="EMBL/GenBank/DDBJ databases">
        <authorList>
            <person name="Amaro Gonzalez C."/>
        </authorList>
    </citation>
    <scope>NUCLEOTIDE SEQUENCE</scope>
</reference>
<sequence>MHCCCLVYSNALLCELQSRYCIWGYRCTVSSNLNAKNGFIHAHHHIL</sequence>
<reference evidence="1" key="2">
    <citation type="journal article" date="2015" name="Fish Shellfish Immunol.">
        <title>Early steps in the European eel (Anguilla anguilla)-Vibrio vulnificus interaction in the gills: Role of the RtxA13 toxin.</title>
        <authorList>
            <person name="Callol A."/>
            <person name="Pajuelo D."/>
            <person name="Ebbesson L."/>
            <person name="Teles M."/>
            <person name="MacKenzie S."/>
            <person name="Amaro C."/>
        </authorList>
    </citation>
    <scope>NUCLEOTIDE SEQUENCE</scope>
</reference>
<organism evidence="1">
    <name type="scientific">Anguilla anguilla</name>
    <name type="common">European freshwater eel</name>
    <name type="synonym">Muraena anguilla</name>
    <dbReference type="NCBI Taxonomy" id="7936"/>
    <lineage>
        <taxon>Eukaryota</taxon>
        <taxon>Metazoa</taxon>
        <taxon>Chordata</taxon>
        <taxon>Craniata</taxon>
        <taxon>Vertebrata</taxon>
        <taxon>Euteleostomi</taxon>
        <taxon>Actinopterygii</taxon>
        <taxon>Neopterygii</taxon>
        <taxon>Teleostei</taxon>
        <taxon>Anguilliformes</taxon>
        <taxon>Anguillidae</taxon>
        <taxon>Anguilla</taxon>
    </lineage>
</organism>
<accession>A0A0E9ST34</accession>
<evidence type="ECO:0000313" key="1">
    <source>
        <dbReference type="EMBL" id="JAH44519.1"/>
    </source>
</evidence>
<protein>
    <submittedName>
        <fullName evidence="1">Uncharacterized protein</fullName>
    </submittedName>
</protein>
<dbReference type="AlphaFoldDB" id="A0A0E9ST34"/>